<dbReference type="AlphaFoldDB" id="J3M5S5"/>
<dbReference type="HOGENOM" id="CLU_2065115_0_0_1"/>
<dbReference type="Proteomes" id="UP000006038">
    <property type="component" value="Chromosome 5"/>
</dbReference>
<proteinExistence type="predicted"/>
<reference evidence="1" key="1">
    <citation type="journal article" date="2013" name="Nat. Commun.">
        <title>Whole-genome sequencing of Oryza brachyantha reveals mechanisms underlying Oryza genome evolution.</title>
        <authorList>
            <person name="Chen J."/>
            <person name="Huang Q."/>
            <person name="Gao D."/>
            <person name="Wang J."/>
            <person name="Lang Y."/>
            <person name="Liu T."/>
            <person name="Li B."/>
            <person name="Bai Z."/>
            <person name="Luis Goicoechea J."/>
            <person name="Liang C."/>
            <person name="Chen C."/>
            <person name="Zhang W."/>
            <person name="Sun S."/>
            <person name="Liao Y."/>
            <person name="Zhang X."/>
            <person name="Yang L."/>
            <person name="Song C."/>
            <person name="Wang M."/>
            <person name="Shi J."/>
            <person name="Liu G."/>
            <person name="Liu J."/>
            <person name="Zhou H."/>
            <person name="Zhou W."/>
            <person name="Yu Q."/>
            <person name="An N."/>
            <person name="Chen Y."/>
            <person name="Cai Q."/>
            <person name="Wang B."/>
            <person name="Liu B."/>
            <person name="Min J."/>
            <person name="Huang Y."/>
            <person name="Wu H."/>
            <person name="Li Z."/>
            <person name="Zhang Y."/>
            <person name="Yin Y."/>
            <person name="Song W."/>
            <person name="Jiang J."/>
            <person name="Jackson S.A."/>
            <person name="Wing R.A."/>
            <person name="Wang J."/>
            <person name="Chen M."/>
        </authorList>
    </citation>
    <scope>NUCLEOTIDE SEQUENCE [LARGE SCALE GENOMIC DNA]</scope>
    <source>
        <strain evidence="1">cv. IRGC 101232</strain>
    </source>
</reference>
<sequence>MTGMVLNGKAVCCMHMGSFDESEILLLEALNLAIKLKLEKLVKFCVLFDLWCFFAGVASAAHSSPYGWWLNMPAGVGSLCGNRGTFRAFSHLADGYVNWRRLTAEVSVKKVVLFCYPQR</sequence>
<reference evidence="1" key="2">
    <citation type="submission" date="2013-04" db="UniProtKB">
        <authorList>
            <consortium name="EnsemblPlants"/>
        </authorList>
    </citation>
    <scope>IDENTIFICATION</scope>
</reference>
<dbReference type="STRING" id="4533.J3M5S5"/>
<evidence type="ECO:0000313" key="1">
    <source>
        <dbReference type="EnsemblPlants" id="OB05G19490.1"/>
    </source>
</evidence>
<dbReference type="Pfam" id="PF04733">
    <property type="entry name" value="Coatomer_E"/>
    <property type="match status" value="1"/>
</dbReference>
<name>J3M5S5_ORYBR</name>
<keyword evidence="2" id="KW-1185">Reference proteome</keyword>
<organism evidence="1">
    <name type="scientific">Oryza brachyantha</name>
    <name type="common">malo sina</name>
    <dbReference type="NCBI Taxonomy" id="4533"/>
    <lineage>
        <taxon>Eukaryota</taxon>
        <taxon>Viridiplantae</taxon>
        <taxon>Streptophyta</taxon>
        <taxon>Embryophyta</taxon>
        <taxon>Tracheophyta</taxon>
        <taxon>Spermatophyta</taxon>
        <taxon>Magnoliopsida</taxon>
        <taxon>Liliopsida</taxon>
        <taxon>Poales</taxon>
        <taxon>Poaceae</taxon>
        <taxon>BOP clade</taxon>
        <taxon>Oryzoideae</taxon>
        <taxon>Oryzeae</taxon>
        <taxon>Oryzinae</taxon>
        <taxon>Oryza</taxon>
    </lineage>
</organism>
<dbReference type="Gramene" id="OB05G19490.1">
    <property type="protein sequence ID" value="OB05G19490.1"/>
    <property type="gene ID" value="OB05G19490"/>
</dbReference>
<dbReference type="InterPro" id="IPR011990">
    <property type="entry name" value="TPR-like_helical_dom_sf"/>
</dbReference>
<dbReference type="EnsemblPlants" id="OB05G19490.1">
    <property type="protein sequence ID" value="OB05G19490.1"/>
    <property type="gene ID" value="OB05G19490"/>
</dbReference>
<evidence type="ECO:0000313" key="2">
    <source>
        <dbReference type="Proteomes" id="UP000006038"/>
    </source>
</evidence>
<protein>
    <submittedName>
        <fullName evidence="1">Uncharacterized protein</fullName>
    </submittedName>
</protein>
<accession>J3M5S5</accession>
<dbReference type="Gene3D" id="1.25.40.10">
    <property type="entry name" value="Tetratricopeptide repeat domain"/>
    <property type="match status" value="1"/>
</dbReference>